<comment type="caution">
    <text evidence="2">The sequence shown here is derived from an EMBL/GenBank/DDBJ whole genome shotgun (WGS) entry which is preliminary data.</text>
</comment>
<feature type="compositionally biased region" description="Low complexity" evidence="1">
    <location>
        <begin position="260"/>
        <end position="273"/>
    </location>
</feature>
<dbReference type="EMBL" id="AUZX01015982">
    <property type="protein sequence ID" value="EQD27572.1"/>
    <property type="molecule type" value="Genomic_DNA"/>
</dbReference>
<dbReference type="InterPro" id="IPR012434">
    <property type="entry name" value="DUF1631"/>
</dbReference>
<protein>
    <submittedName>
        <fullName evidence="2">Protein containing DUF1631</fullName>
    </submittedName>
</protein>
<organism evidence="2">
    <name type="scientific">mine drainage metagenome</name>
    <dbReference type="NCBI Taxonomy" id="410659"/>
    <lineage>
        <taxon>unclassified sequences</taxon>
        <taxon>metagenomes</taxon>
        <taxon>ecological metagenomes</taxon>
    </lineage>
</organism>
<evidence type="ECO:0000256" key="1">
    <source>
        <dbReference type="SAM" id="MobiDB-lite"/>
    </source>
</evidence>
<feature type="compositionally biased region" description="Basic and acidic residues" evidence="1">
    <location>
        <begin position="811"/>
        <end position="822"/>
    </location>
</feature>
<feature type="region of interest" description="Disordered" evidence="1">
    <location>
        <begin position="242"/>
        <end position="281"/>
    </location>
</feature>
<feature type="compositionally biased region" description="Basic and acidic residues" evidence="1">
    <location>
        <begin position="867"/>
        <end position="879"/>
    </location>
</feature>
<proteinExistence type="predicted"/>
<feature type="region of interest" description="Disordered" evidence="1">
    <location>
        <begin position="786"/>
        <end position="895"/>
    </location>
</feature>
<name>T0Y6S8_9ZZZZ</name>
<dbReference type="AlphaFoldDB" id="T0Y6S8"/>
<sequence>MALPVDRRRQTRKRAGVARIAERTDIAARARGVLEELSNTLNARFEPALRGTLNDLEQQLFKLAEQARNNAEQELAYASLREVKRGRADIGPRFAAAIESDLASFDREPEPTPASSVGPKLELMQEHVFEEDLALREIASRAEVRASEQLYELGHRFAVLAALPVFESERVPCGPQRVLLALRGAVADLDLPTAHRILGWRLFEKRVLGEAAQFYAEINQLLIARRILPNLIVYRHSRGASETSASVPAEPATPTPPPAARAGAAGDAMGHAPRASGATLQGTPMLGGGYAYADPGSTPDHGGLAGHGGLGGAVGQHGLPAEAAGSDEMPLFDTLRELLAQRRRMTGQVDESGDGPDASREQVQAALQALQARPLPAGGKPGASTQRLRQDLQGQLRRYGKDGKTPQLAPVQRDTVDLVSMLFDNLQREVRMGGAAQRFLGKLQVPLLRTALDDPAFFSQRNHPARKLLNTVTETAAYWVDSADGEADPSLVQKMQTVTERLLHDYDGDSGLYVHLLADLERHMQTLARRAEMSERRHVEAAQGRDRLDAARARAEEIIAQRLVGTRPSSLVRTLLEQAWTDALALAILRHGEDSDVFRERIATVEALLQRNPGDDTGKLQTEVQHGLQQVGLHTPDAEAIARKVLDQPVIDFSGEPVSQTELALKLKQRQRLGEDSGEAASKPIDAPLNAEEQRMLERLKSIPFGSWFEFQRNQQGDTVRRKLAWFSPVTGRCLFVNQRGQRAEERTLARLARDMVRGQIRLVMETQTSLVDRAWNSIVDTLKKFTGRGPEPSPPEPWHERAPARAAQADQRRGAGREQPQRRLAGAHRQPVQHRTDADRAAAAARERAVPDRLHPARQRRPRACAGDRRARTMDVHGGDTGAILDRPAHHRYQ</sequence>
<gene>
    <name evidence="2" type="ORF">B1A_21621</name>
</gene>
<feature type="compositionally biased region" description="Basic and acidic residues" evidence="1">
    <location>
        <begin position="835"/>
        <end position="856"/>
    </location>
</feature>
<evidence type="ECO:0000313" key="2">
    <source>
        <dbReference type="EMBL" id="EQD27572.1"/>
    </source>
</evidence>
<reference evidence="2" key="2">
    <citation type="journal article" date="2014" name="ISME J.">
        <title>Microbial stratification in low pH oxic and suboxic macroscopic growths along an acid mine drainage.</title>
        <authorList>
            <person name="Mendez-Garcia C."/>
            <person name="Mesa V."/>
            <person name="Sprenger R.R."/>
            <person name="Richter M."/>
            <person name="Diez M.S."/>
            <person name="Solano J."/>
            <person name="Bargiela R."/>
            <person name="Golyshina O.V."/>
            <person name="Manteca A."/>
            <person name="Ramos J.L."/>
            <person name="Gallego J.R."/>
            <person name="Llorente I."/>
            <person name="Martins Dos Santos V.A."/>
            <person name="Jensen O.N."/>
            <person name="Pelaez A.I."/>
            <person name="Sanchez J."/>
            <person name="Ferrer M."/>
        </authorList>
    </citation>
    <scope>NUCLEOTIDE SEQUENCE</scope>
</reference>
<dbReference type="Pfam" id="PF07793">
    <property type="entry name" value="DUF1631"/>
    <property type="match status" value="1"/>
</dbReference>
<accession>T0Y6S8</accession>
<reference evidence="2" key="1">
    <citation type="submission" date="2013-08" db="EMBL/GenBank/DDBJ databases">
        <authorList>
            <person name="Mendez C."/>
            <person name="Richter M."/>
            <person name="Ferrer M."/>
            <person name="Sanchez J."/>
        </authorList>
    </citation>
    <scope>NUCLEOTIDE SEQUENCE</scope>
</reference>